<gene>
    <name evidence="5" type="ORF">CLODIP_2_CD03947</name>
</gene>
<comment type="caution">
    <text evidence="5">The sequence shown here is derived from an EMBL/GenBank/DDBJ whole genome shotgun (WGS) entry which is preliminary data.</text>
</comment>
<proteinExistence type="inferred from homology"/>
<dbReference type="Pfam" id="PF03152">
    <property type="entry name" value="UFD1_N1"/>
    <property type="match status" value="1"/>
</dbReference>
<dbReference type="PANTHER" id="PTHR12555:SF13">
    <property type="entry name" value="UBIQUITIN RECOGNITION FACTOR IN ER-ASSOCIATED DEGRADATION PROTEIN 1"/>
    <property type="match status" value="1"/>
</dbReference>
<dbReference type="GO" id="GO:0006511">
    <property type="term" value="P:ubiquitin-dependent protein catabolic process"/>
    <property type="evidence" value="ECO:0007669"/>
    <property type="project" value="InterPro"/>
</dbReference>
<dbReference type="InterPro" id="IPR042299">
    <property type="entry name" value="Ufd1-like_Nn"/>
</dbReference>
<dbReference type="Proteomes" id="UP000494165">
    <property type="component" value="Unassembled WGS sequence"/>
</dbReference>
<evidence type="ECO:0000256" key="3">
    <source>
        <dbReference type="SAM" id="MobiDB-lite"/>
    </source>
</evidence>
<organism evidence="5 6">
    <name type="scientific">Cloeon dipterum</name>
    <dbReference type="NCBI Taxonomy" id="197152"/>
    <lineage>
        <taxon>Eukaryota</taxon>
        <taxon>Metazoa</taxon>
        <taxon>Ecdysozoa</taxon>
        <taxon>Arthropoda</taxon>
        <taxon>Hexapoda</taxon>
        <taxon>Insecta</taxon>
        <taxon>Pterygota</taxon>
        <taxon>Palaeoptera</taxon>
        <taxon>Ephemeroptera</taxon>
        <taxon>Pisciforma</taxon>
        <taxon>Baetidae</taxon>
        <taxon>Cloeon</taxon>
    </lineage>
</organism>
<evidence type="ECO:0000259" key="4">
    <source>
        <dbReference type="Pfam" id="PF03152"/>
    </source>
</evidence>
<dbReference type="EMBL" id="CADEPI010000064">
    <property type="protein sequence ID" value="CAB3371726.1"/>
    <property type="molecule type" value="Genomic_DNA"/>
</dbReference>
<sequence>MGFRGFRRVLRLVPISSSEKFKDDVLIQRGGKIVLDEEHLKPVLGAKYRKRIPTEASATFKLTCRDKSMHCSVLEFSHDKKDEVLVPDWFFKNLDVQIGQKVCVTLVKLKEASFVRLQSQLRGFERVDAEAMLVQQLSRFAAITTGDRIPICFQGQEHDLLVQQTRPANAVRLGQFGSRLELDLVFAAQEDRRGEKREAEEENATPPKKVKSEEQAVDHDLVREARLKRLGP</sequence>
<reference evidence="5 6" key="1">
    <citation type="submission" date="2020-04" db="EMBL/GenBank/DDBJ databases">
        <authorList>
            <person name="Alioto T."/>
            <person name="Alioto T."/>
            <person name="Gomez Garrido J."/>
        </authorList>
    </citation>
    <scope>NUCLEOTIDE SEQUENCE [LARGE SCALE GENOMIC DNA]</scope>
</reference>
<dbReference type="InterPro" id="IPR004854">
    <property type="entry name" value="Ufd1-like"/>
</dbReference>
<evidence type="ECO:0000256" key="1">
    <source>
        <dbReference type="ARBA" id="ARBA00006043"/>
    </source>
</evidence>
<evidence type="ECO:0000313" key="5">
    <source>
        <dbReference type="EMBL" id="CAB3371726.1"/>
    </source>
</evidence>
<feature type="region of interest" description="Disordered" evidence="3">
    <location>
        <begin position="191"/>
        <end position="232"/>
    </location>
</feature>
<dbReference type="AlphaFoldDB" id="A0A8S1CPM4"/>
<dbReference type="PANTHER" id="PTHR12555">
    <property type="entry name" value="UBIQUITIN FUSION DEGRADATON PROTEIN 1"/>
    <property type="match status" value="1"/>
</dbReference>
<dbReference type="GO" id="GO:0036503">
    <property type="term" value="P:ERAD pathway"/>
    <property type="evidence" value="ECO:0007669"/>
    <property type="project" value="TreeGrafter"/>
</dbReference>
<dbReference type="InterPro" id="IPR055417">
    <property type="entry name" value="UFD1_N1"/>
</dbReference>
<dbReference type="Gene3D" id="2.40.40.50">
    <property type="entry name" value="Ubiquitin fusion degradation protein UFD1, N-terminal domain"/>
    <property type="match status" value="1"/>
</dbReference>
<accession>A0A8S1CPM4</accession>
<comment type="similarity">
    <text evidence="1">Belongs to the UFD1 family.</text>
</comment>
<keyword evidence="6" id="KW-1185">Reference proteome</keyword>
<evidence type="ECO:0000313" key="6">
    <source>
        <dbReference type="Proteomes" id="UP000494165"/>
    </source>
</evidence>
<feature type="domain" description="Ubiquitin fusion degradation protein UFD1 N-terminal subdomain 1" evidence="4">
    <location>
        <begin position="7"/>
        <end position="109"/>
    </location>
</feature>
<feature type="compositionally biased region" description="Basic and acidic residues" evidence="3">
    <location>
        <begin position="210"/>
        <end position="232"/>
    </location>
</feature>
<dbReference type="Gene3D" id="3.10.330.10">
    <property type="match status" value="1"/>
</dbReference>
<dbReference type="GO" id="GO:0034098">
    <property type="term" value="C:VCP-NPL4-UFD1 AAA ATPase complex"/>
    <property type="evidence" value="ECO:0007669"/>
    <property type="project" value="TreeGrafter"/>
</dbReference>
<keyword evidence="2" id="KW-0833">Ubl conjugation pathway</keyword>
<evidence type="ECO:0000256" key="2">
    <source>
        <dbReference type="ARBA" id="ARBA00022786"/>
    </source>
</evidence>
<protein>
    <recommendedName>
        <fullName evidence="4">Ubiquitin fusion degradation protein UFD1 N-terminal subdomain 1 domain-containing protein</fullName>
    </recommendedName>
</protein>
<name>A0A8S1CPM4_9INSE</name>
<dbReference type="GO" id="GO:0031593">
    <property type="term" value="F:polyubiquitin modification-dependent protein binding"/>
    <property type="evidence" value="ECO:0007669"/>
    <property type="project" value="TreeGrafter"/>
</dbReference>